<reference evidence="5" key="2">
    <citation type="submission" date="2025-05" db="UniProtKB">
        <authorList>
            <consortium name="RefSeq"/>
        </authorList>
    </citation>
    <scope>NUCLEOTIDE SEQUENCE [LARGE SCALE GENOMIC DNA]</scope>
</reference>
<dbReference type="GeneID" id="115749938"/>
<evidence type="ECO:0000256" key="3">
    <source>
        <dbReference type="PROSITE-ProRule" id="PRU01191"/>
    </source>
</evidence>
<dbReference type="PROSITE" id="PS50985">
    <property type="entry name" value="GRAS"/>
    <property type="match status" value="1"/>
</dbReference>
<accession>A0A8B8Q9A4</accession>
<name>A0A8B8Q9A4_9MYRT</name>
<feature type="region of interest" description="Leucine repeat I (LRI)" evidence="3">
    <location>
        <begin position="211"/>
        <end position="271"/>
    </location>
</feature>
<keyword evidence="2" id="KW-0804">Transcription</keyword>
<dbReference type="InterPro" id="IPR005202">
    <property type="entry name" value="TF_GRAS"/>
</dbReference>
<comment type="caution">
    <text evidence="3">Lacks conserved residue(s) required for the propagation of feature annotation.</text>
</comment>
<evidence type="ECO:0000256" key="1">
    <source>
        <dbReference type="ARBA" id="ARBA00023015"/>
    </source>
</evidence>
<dbReference type="KEGG" id="rarg:115749938"/>
<dbReference type="Pfam" id="PF03514">
    <property type="entry name" value="GRAS"/>
    <property type="match status" value="1"/>
</dbReference>
<evidence type="ECO:0000313" key="5">
    <source>
        <dbReference type="Proteomes" id="UP000827889"/>
    </source>
</evidence>
<evidence type="ECO:0000256" key="2">
    <source>
        <dbReference type="ARBA" id="ARBA00023163"/>
    </source>
</evidence>
<evidence type="ECO:0000313" key="7">
    <source>
        <dbReference type="RefSeq" id="XP_048130270.1"/>
    </source>
</evidence>
<proteinExistence type="inferred from homology"/>
<dbReference type="AlphaFoldDB" id="A0A8B8Q9A4"/>
<feature type="region of interest" description="VHIID" evidence="3">
    <location>
        <begin position="290"/>
        <end position="355"/>
    </location>
</feature>
<feature type="compositionally biased region" description="Low complexity" evidence="4">
    <location>
        <begin position="164"/>
        <end position="177"/>
    </location>
</feature>
<organism evidence="5 6">
    <name type="scientific">Rhodamnia argentea</name>
    <dbReference type="NCBI Taxonomy" id="178133"/>
    <lineage>
        <taxon>Eukaryota</taxon>
        <taxon>Viridiplantae</taxon>
        <taxon>Streptophyta</taxon>
        <taxon>Embryophyta</taxon>
        <taxon>Tracheophyta</taxon>
        <taxon>Spermatophyta</taxon>
        <taxon>Magnoliopsida</taxon>
        <taxon>eudicotyledons</taxon>
        <taxon>Gunneridae</taxon>
        <taxon>Pentapetalae</taxon>
        <taxon>rosids</taxon>
        <taxon>malvids</taxon>
        <taxon>Myrtales</taxon>
        <taxon>Myrtaceae</taxon>
        <taxon>Myrtoideae</taxon>
        <taxon>Myrteae</taxon>
        <taxon>Australasian group</taxon>
        <taxon>Rhodamnia</taxon>
    </lineage>
</organism>
<keyword evidence="1" id="KW-0805">Transcription regulation</keyword>
<reference evidence="6" key="1">
    <citation type="submission" date="2025-04" db="UniProtKB">
        <authorList>
            <consortium name="RefSeq"/>
        </authorList>
    </citation>
    <scope>IDENTIFICATION</scope>
    <source>
        <tissue evidence="7">Leaf</tissue>
    </source>
</reference>
<dbReference type="OrthoDB" id="1625505at2759"/>
<sequence length="583" mass="65432">MELHQLFGYGLTDAGLWCSSSYPTITSIPNRSLNSLKFDSGSSPCLPFSSPLESETLPPPRDNREQQSSAENLSISSASCKYTLETNSNLVCSSKSDFCINPLSNHLMSYSDLTSLSGSLNGSPQMKFATKELEATFDDVVTSPYVSYWKDSIPLLQGQKPNKRSQQCYRSRSSQPQASVALRHKEFNENTLLEKWHKAIDESLVRGVSEDKIRHLLIECAKALSENNTDEFDKLAKKAWTAVSTCGGHVQRLGAYMVEGLVARRKSLGTQVSRVLKCKEPQSEDSLTYMHVLYEICPYLKFGYMAANGAIAEACRNEDCIHIIDFRIAQGTQWVTLLQALAARPGGAPHVRITGIDDPISRYARRIGLEEVERMLAGISEQFRIPVEFNGLSVFSPDVTRDMLDIRPGEALAVNFPLQLHRTPDESVDMNNPRDGLLRMVKSLSPKVITLIEQESNTNTSPFFTRFVETLDYYSAMFESIDVALPRDGNNLINTVPHCLARDIIDIIAREGKERVGRHELFGKWRSRLRMAGFGQYPLSAYVSSVIRSLLRRYSENFTVEEKEGAMLLGWKQRSLISVSAWH</sequence>
<protein>
    <submittedName>
        <fullName evidence="6 7">Scarecrow-like protein 21</fullName>
    </submittedName>
</protein>
<dbReference type="RefSeq" id="XP_048130270.1">
    <property type="nucleotide sequence ID" value="XM_048274313.1"/>
</dbReference>
<feature type="region of interest" description="Leucine repeat II (LRII)" evidence="3">
    <location>
        <begin position="371"/>
        <end position="403"/>
    </location>
</feature>
<feature type="region of interest" description="SAW" evidence="3">
    <location>
        <begin position="509"/>
        <end position="583"/>
    </location>
</feature>
<feature type="region of interest" description="Disordered" evidence="4">
    <location>
        <begin position="158"/>
        <end position="177"/>
    </location>
</feature>
<evidence type="ECO:0000256" key="4">
    <source>
        <dbReference type="SAM" id="MobiDB-lite"/>
    </source>
</evidence>
<dbReference type="Proteomes" id="UP000827889">
    <property type="component" value="Chromosome 2"/>
</dbReference>
<comment type="similarity">
    <text evidence="3">Belongs to the GRAS family.</text>
</comment>
<dbReference type="PANTHER" id="PTHR31636">
    <property type="entry name" value="OSJNBA0084A10.13 PROTEIN-RELATED"/>
    <property type="match status" value="1"/>
</dbReference>
<feature type="region of interest" description="Disordered" evidence="4">
    <location>
        <begin position="49"/>
        <end position="72"/>
    </location>
</feature>
<keyword evidence="5" id="KW-1185">Reference proteome</keyword>
<dbReference type="RefSeq" id="XP_030542847.1">
    <property type="nucleotide sequence ID" value="XM_030686987.1"/>
</dbReference>
<evidence type="ECO:0000313" key="6">
    <source>
        <dbReference type="RefSeq" id="XP_030542847.1"/>
    </source>
</evidence>
<feature type="short sequence motif" description="VHIID" evidence="3">
    <location>
        <begin position="321"/>
        <end position="325"/>
    </location>
</feature>
<gene>
    <name evidence="6 7" type="primary">LOC115749938</name>
</gene>